<dbReference type="EMBL" id="JBHSMT010000013">
    <property type="protein sequence ID" value="MFC5474289.1"/>
    <property type="molecule type" value="Genomic_DNA"/>
</dbReference>
<sequence>MSTHVIEAVRFNAAGDRVEQVRWGRVIPTNGGPLAWDAKTSEQDVSLVVDALNFGDEVLTVFAVGPGTVLGPRVQVVIHEHGVEGIATVGHDMPGRTLSDLPRF</sequence>
<comment type="caution">
    <text evidence="1">The sequence shown here is derived from an EMBL/GenBank/DDBJ whole genome shotgun (WGS) entry which is preliminary data.</text>
</comment>
<accession>A0ABW0M7Z7</accession>
<evidence type="ECO:0000313" key="2">
    <source>
        <dbReference type="Proteomes" id="UP001596045"/>
    </source>
</evidence>
<dbReference type="RefSeq" id="WP_378997361.1">
    <property type="nucleotide sequence ID" value="NZ_JBHSMT010000013.1"/>
</dbReference>
<name>A0ABW0M7Z7_9BURK</name>
<organism evidence="1 2">
    <name type="scientific">Paraherbaspirillum soli</name>
    <dbReference type="NCBI Taxonomy" id="631222"/>
    <lineage>
        <taxon>Bacteria</taxon>
        <taxon>Pseudomonadati</taxon>
        <taxon>Pseudomonadota</taxon>
        <taxon>Betaproteobacteria</taxon>
        <taxon>Burkholderiales</taxon>
        <taxon>Oxalobacteraceae</taxon>
        <taxon>Paraherbaspirillum</taxon>
    </lineage>
</organism>
<reference evidence="2" key="1">
    <citation type="journal article" date="2019" name="Int. J. Syst. Evol. Microbiol.">
        <title>The Global Catalogue of Microorganisms (GCM) 10K type strain sequencing project: providing services to taxonomists for standard genome sequencing and annotation.</title>
        <authorList>
            <consortium name="The Broad Institute Genomics Platform"/>
            <consortium name="The Broad Institute Genome Sequencing Center for Infectious Disease"/>
            <person name="Wu L."/>
            <person name="Ma J."/>
        </authorList>
    </citation>
    <scope>NUCLEOTIDE SEQUENCE [LARGE SCALE GENOMIC DNA]</scope>
    <source>
        <strain evidence="2">JCM 17066</strain>
    </source>
</reference>
<dbReference type="Proteomes" id="UP001596045">
    <property type="component" value="Unassembled WGS sequence"/>
</dbReference>
<protein>
    <submittedName>
        <fullName evidence="1">Uncharacterized protein</fullName>
    </submittedName>
</protein>
<proteinExistence type="predicted"/>
<keyword evidence="2" id="KW-1185">Reference proteome</keyword>
<gene>
    <name evidence="1" type="ORF">ACFPM8_09995</name>
</gene>
<evidence type="ECO:0000313" key="1">
    <source>
        <dbReference type="EMBL" id="MFC5474289.1"/>
    </source>
</evidence>